<dbReference type="GO" id="GO:0035251">
    <property type="term" value="F:UDP-glucosyltransferase activity"/>
    <property type="evidence" value="ECO:0007669"/>
    <property type="project" value="TreeGrafter"/>
</dbReference>
<dbReference type="Gene3D" id="3.40.50.2000">
    <property type="entry name" value="Glycogen Phosphorylase B"/>
    <property type="match status" value="1"/>
</dbReference>
<evidence type="ECO:0000313" key="4">
    <source>
        <dbReference type="EMBL" id="OMO67957.1"/>
    </source>
</evidence>
<keyword evidence="5" id="KW-1185">Reference proteome</keyword>
<keyword evidence="2" id="KW-0328">Glycosyltransferase</keyword>
<dbReference type="EMBL" id="AWWV01012321">
    <property type="protein sequence ID" value="OMO67957.1"/>
    <property type="molecule type" value="Genomic_DNA"/>
</dbReference>
<feature type="region of interest" description="Disordered" evidence="3">
    <location>
        <begin position="1"/>
        <end position="32"/>
    </location>
</feature>
<sequence length="292" mass="31866">MEVDGETSSNPEGVEASSNPEDVEANAAEDPGEEEENIAAAGMAKTMAIIGKNAHVLVIPFPAQGHMIPLLDLTHHLATAATTNLTITILVTPKNLPLLSQLLSSHPPIKTLLLPFPSHPSIPSHVENFQDLPPDRLTALIHALGQLYHPLLSWFQSQSSRPPSFILSDMFMGWTQRLASHLGIKRIVFSPSGAMAFSVMCSLWLHLPNPDAPHDQTAVIAFDEIPNCPKYPWWKISPTYRACVGGDPAAEFIRDAFIANVESWGLAWVRAHTERWVQLGIGGALVDVARHV</sequence>
<evidence type="ECO:0000256" key="3">
    <source>
        <dbReference type="SAM" id="MobiDB-lite"/>
    </source>
</evidence>
<dbReference type="OrthoDB" id="5835829at2759"/>
<dbReference type="SUPFAM" id="SSF53756">
    <property type="entry name" value="UDP-Glycosyltransferase/glycogen phosphorylase"/>
    <property type="match status" value="1"/>
</dbReference>
<dbReference type="Proteomes" id="UP000188268">
    <property type="component" value="Unassembled WGS sequence"/>
</dbReference>
<feature type="compositionally biased region" description="Polar residues" evidence="3">
    <location>
        <begin position="1"/>
        <end position="20"/>
    </location>
</feature>
<dbReference type="PANTHER" id="PTHR48047:SF8">
    <property type="entry name" value="FLAVONOL 3-O-GLUCOSYLTRANSFERASE UGT89B1"/>
    <property type="match status" value="1"/>
</dbReference>
<protein>
    <submittedName>
        <fullName evidence="4">UDP-glucuronosyl/UDP-glucosyltransferase</fullName>
    </submittedName>
</protein>
<reference evidence="4 5" key="1">
    <citation type="submission" date="2013-09" db="EMBL/GenBank/DDBJ databases">
        <title>Corchorus capsularis genome sequencing.</title>
        <authorList>
            <person name="Alam M."/>
            <person name="Haque M.S."/>
            <person name="Islam M.S."/>
            <person name="Emdad E.M."/>
            <person name="Islam M.M."/>
            <person name="Ahmed B."/>
            <person name="Halim A."/>
            <person name="Hossen Q.M.M."/>
            <person name="Hossain M.Z."/>
            <person name="Ahmed R."/>
            <person name="Khan M.M."/>
            <person name="Islam R."/>
            <person name="Rashid M.M."/>
            <person name="Khan S.A."/>
            <person name="Rahman M.S."/>
            <person name="Alam M."/>
        </authorList>
    </citation>
    <scope>NUCLEOTIDE SEQUENCE [LARGE SCALE GENOMIC DNA]</scope>
    <source>
        <strain evidence="5">cv. CVL-1</strain>
        <tissue evidence="4">Whole seedling</tissue>
    </source>
</reference>
<dbReference type="STRING" id="210143.A0A1R3HC91"/>
<dbReference type="Gramene" id="OMO67957">
    <property type="protein sequence ID" value="OMO67957"/>
    <property type="gene ID" value="CCACVL1_20174"/>
</dbReference>
<dbReference type="AlphaFoldDB" id="A0A1R3HC91"/>
<evidence type="ECO:0000313" key="5">
    <source>
        <dbReference type="Proteomes" id="UP000188268"/>
    </source>
</evidence>
<dbReference type="PANTHER" id="PTHR48047">
    <property type="entry name" value="GLYCOSYLTRANSFERASE"/>
    <property type="match status" value="1"/>
</dbReference>
<gene>
    <name evidence="4" type="ORF">CCACVL1_20174</name>
</gene>
<evidence type="ECO:0000256" key="2">
    <source>
        <dbReference type="ARBA" id="ARBA00022676"/>
    </source>
</evidence>
<comment type="similarity">
    <text evidence="1">Belongs to the UDP-glycosyltransferase family.</text>
</comment>
<name>A0A1R3HC91_COCAP</name>
<organism evidence="4 5">
    <name type="scientific">Corchorus capsularis</name>
    <name type="common">Jute</name>
    <dbReference type="NCBI Taxonomy" id="210143"/>
    <lineage>
        <taxon>Eukaryota</taxon>
        <taxon>Viridiplantae</taxon>
        <taxon>Streptophyta</taxon>
        <taxon>Embryophyta</taxon>
        <taxon>Tracheophyta</taxon>
        <taxon>Spermatophyta</taxon>
        <taxon>Magnoliopsida</taxon>
        <taxon>eudicotyledons</taxon>
        <taxon>Gunneridae</taxon>
        <taxon>Pentapetalae</taxon>
        <taxon>rosids</taxon>
        <taxon>malvids</taxon>
        <taxon>Malvales</taxon>
        <taxon>Malvaceae</taxon>
        <taxon>Grewioideae</taxon>
        <taxon>Apeibeae</taxon>
        <taxon>Corchorus</taxon>
    </lineage>
</organism>
<proteinExistence type="inferred from homology"/>
<evidence type="ECO:0000256" key="1">
    <source>
        <dbReference type="ARBA" id="ARBA00009995"/>
    </source>
</evidence>
<comment type="caution">
    <text evidence="4">The sequence shown here is derived from an EMBL/GenBank/DDBJ whole genome shotgun (WGS) entry which is preliminary data.</text>
</comment>
<keyword evidence="4" id="KW-0808">Transferase</keyword>
<accession>A0A1R3HC91</accession>